<feature type="region of interest" description="Disordered" evidence="4">
    <location>
        <begin position="900"/>
        <end position="997"/>
    </location>
</feature>
<dbReference type="GO" id="GO:0000184">
    <property type="term" value="P:nuclear-transcribed mRNA catabolic process, nonsense-mediated decay"/>
    <property type="evidence" value="ECO:0007669"/>
    <property type="project" value="InterPro"/>
</dbReference>
<proteinExistence type="predicted"/>
<protein>
    <submittedName>
        <fullName evidence="6">Armadillo-type protein</fullName>
    </submittedName>
</protein>
<feature type="region of interest" description="Disordered" evidence="4">
    <location>
        <begin position="1032"/>
        <end position="1053"/>
    </location>
</feature>
<feature type="compositionally biased region" description="Acidic residues" evidence="4">
    <location>
        <begin position="257"/>
        <end position="270"/>
    </location>
</feature>
<evidence type="ECO:0000256" key="1">
    <source>
        <dbReference type="ARBA" id="ARBA00004496"/>
    </source>
</evidence>
<reference evidence="6" key="1">
    <citation type="journal article" date="2023" name="Mol. Phylogenet. Evol.">
        <title>Genome-scale phylogeny and comparative genomics of the fungal order Sordariales.</title>
        <authorList>
            <person name="Hensen N."/>
            <person name="Bonometti L."/>
            <person name="Westerberg I."/>
            <person name="Brannstrom I.O."/>
            <person name="Guillou S."/>
            <person name="Cros-Aarteil S."/>
            <person name="Calhoun S."/>
            <person name="Haridas S."/>
            <person name="Kuo A."/>
            <person name="Mondo S."/>
            <person name="Pangilinan J."/>
            <person name="Riley R."/>
            <person name="LaButti K."/>
            <person name="Andreopoulos B."/>
            <person name="Lipzen A."/>
            <person name="Chen C."/>
            <person name="Yan M."/>
            <person name="Daum C."/>
            <person name="Ng V."/>
            <person name="Clum A."/>
            <person name="Steindorff A."/>
            <person name="Ohm R.A."/>
            <person name="Martin F."/>
            <person name="Silar P."/>
            <person name="Natvig D.O."/>
            <person name="Lalanne C."/>
            <person name="Gautier V."/>
            <person name="Ament-Velasquez S.L."/>
            <person name="Kruys A."/>
            <person name="Hutchinson M.I."/>
            <person name="Powell A.J."/>
            <person name="Barry K."/>
            <person name="Miller A.N."/>
            <person name="Grigoriev I.V."/>
            <person name="Debuchy R."/>
            <person name="Gladieux P."/>
            <person name="Hiltunen Thoren M."/>
            <person name="Johannesson H."/>
        </authorList>
    </citation>
    <scope>NUCLEOTIDE SEQUENCE</scope>
    <source>
        <strain evidence="6">PSN309</strain>
    </source>
</reference>
<dbReference type="GO" id="GO:0005737">
    <property type="term" value="C:cytoplasm"/>
    <property type="evidence" value="ECO:0007669"/>
    <property type="project" value="UniProtKB-SubCell"/>
</dbReference>
<dbReference type="InterPro" id="IPR016024">
    <property type="entry name" value="ARM-type_fold"/>
</dbReference>
<dbReference type="SUPFAM" id="SSF48371">
    <property type="entry name" value="ARM repeat"/>
    <property type="match status" value="2"/>
</dbReference>
<evidence type="ECO:0000256" key="2">
    <source>
        <dbReference type="ARBA" id="ARBA00022490"/>
    </source>
</evidence>
<dbReference type="FunFam" id="4.10.80.160:FF:000001">
    <property type="entry name" value="Nonsense-mediated mRNA decay factor (Upf2)"/>
    <property type="match status" value="1"/>
</dbReference>
<feature type="coiled-coil region" evidence="3">
    <location>
        <begin position="1084"/>
        <end position="1111"/>
    </location>
</feature>
<evidence type="ECO:0000313" key="7">
    <source>
        <dbReference type="Proteomes" id="UP001302126"/>
    </source>
</evidence>
<comment type="subcellular location">
    <subcellularLocation>
        <location evidence="1">Cytoplasm</location>
    </subcellularLocation>
</comment>
<keyword evidence="2" id="KW-0963">Cytoplasm</keyword>
<dbReference type="Gene3D" id="4.10.80.160">
    <property type="match status" value="1"/>
</dbReference>
<dbReference type="Pfam" id="PF04050">
    <property type="entry name" value="Upf2"/>
    <property type="match status" value="1"/>
</dbReference>
<accession>A0AAN7AP50</accession>
<dbReference type="Proteomes" id="UP001302126">
    <property type="component" value="Unassembled WGS sequence"/>
</dbReference>
<keyword evidence="3" id="KW-0175">Coiled coil</keyword>
<organism evidence="6 7">
    <name type="scientific">Podospora australis</name>
    <dbReference type="NCBI Taxonomy" id="1536484"/>
    <lineage>
        <taxon>Eukaryota</taxon>
        <taxon>Fungi</taxon>
        <taxon>Dikarya</taxon>
        <taxon>Ascomycota</taxon>
        <taxon>Pezizomycotina</taxon>
        <taxon>Sordariomycetes</taxon>
        <taxon>Sordariomycetidae</taxon>
        <taxon>Sordariales</taxon>
        <taxon>Podosporaceae</taxon>
        <taxon>Podospora</taxon>
    </lineage>
</organism>
<feature type="region of interest" description="Disordered" evidence="4">
    <location>
        <begin position="241"/>
        <end position="276"/>
    </location>
</feature>
<feature type="compositionally biased region" description="Acidic residues" evidence="4">
    <location>
        <begin position="978"/>
        <end position="997"/>
    </location>
</feature>
<gene>
    <name evidence="6" type="ORF">QBC35DRAFT_468785</name>
</gene>
<dbReference type="PANTHER" id="PTHR12839:SF7">
    <property type="entry name" value="REGULATOR OF NONSENSE TRANSCRIPTS 2"/>
    <property type="match status" value="1"/>
</dbReference>
<evidence type="ECO:0000259" key="5">
    <source>
        <dbReference type="SMART" id="SM00543"/>
    </source>
</evidence>
<keyword evidence="7" id="KW-1185">Reference proteome</keyword>
<feature type="compositionally biased region" description="Polar residues" evidence="4">
    <location>
        <begin position="954"/>
        <end position="975"/>
    </location>
</feature>
<feature type="compositionally biased region" description="Low complexity" evidence="4">
    <location>
        <begin position="1215"/>
        <end position="1230"/>
    </location>
</feature>
<dbReference type="InterPro" id="IPR003890">
    <property type="entry name" value="MIF4G-like_typ-3"/>
</dbReference>
<dbReference type="InterPro" id="IPR039762">
    <property type="entry name" value="Nmd2/UPF2"/>
</dbReference>
<evidence type="ECO:0000256" key="3">
    <source>
        <dbReference type="SAM" id="Coils"/>
    </source>
</evidence>
<feature type="domain" description="MIF4G" evidence="5">
    <location>
        <begin position="463"/>
        <end position="653"/>
    </location>
</feature>
<dbReference type="FunFam" id="1.25.40.180:FF:000052">
    <property type="entry name" value="Nonsense-mediated mRNA decay factor"/>
    <property type="match status" value="1"/>
</dbReference>
<evidence type="ECO:0000256" key="4">
    <source>
        <dbReference type="SAM" id="MobiDB-lite"/>
    </source>
</evidence>
<feature type="compositionally biased region" description="Basic and acidic residues" evidence="4">
    <location>
        <begin position="241"/>
        <end position="256"/>
    </location>
</feature>
<sequence length="1240" mass="140194">MDRARRRELRELNQRAWNGETDLFPVGKSLDSTMKKNTAFIKRLRTAITPATLNTFLQEIKTVSLSKYLSEIVSACYEGLCKLKSSGEIEAGVEIVSALHQRFGPTEFTTFLGWHLGKAMATPDKNALKALSPEAREKEERDRLSRQRVLLRVVTELWLVGILRTLDDIKRPDDVTNGTTVKPAEIKSRASAKGGNAEPFPLEVLKDLLGHDREHANLPLLVIFAKTFSWDILGVKAAGSDGRKTVGEDGVTKGDDATDEQEDSAVDSPDDVPFTSPELQERFRNVLKRYFEDVKGHLVRDQKAIYNQSRKNAEAYVKSGEVFEDRQANFEKQVKAQERLVSNAQVIADVIGAEMPDLRDDDDPSANANGSIGIVKAGEYLRGQGDGSGIWEDEEERRFYENLVDLKGKVPGILLEEVKKKKADTDEQVGKKIDPAEIEAAKAESVAEEQSMAIANKTIGAQVDALLARLPELTNKDAIDQTAIDFCYLNSKASRNRLIKALTDVPKGRGDLLPSWSRLVATLGQYMPDIPKGLVDYLDAEFRSLQRRKEKEFLGQVRLGNIRYLAELTKFGIVPEHVVFHCLKVSLDDFSRMNIEIICNLLENCGRYLLRNPETSPRMASFLETLQRKKSVQHIGQSERMLIENAVYYVDPPQRPAIQQKERTPIELFVRKLMYTDLTKRNYSKILRQIRRLHWEEKEVVAVLHKVFSKPGKVKYGNVHLLAIVLSALYRYHAEFVVGVVDSVLESINFGLERNEFQFNQRRVAEVKYLGELYNYRMLEHPVIFDVMYKIMTFGHGGPPVPGRINPLDLPDDFFRIRLISTILETCGMFFNKGAAGKKLDYFLSFFQYYIYCKDPLPMDIEFLVQDIFTLTRPQWKLASNLEEASKVFQLAVAQDQKTSGLDKVVEQDDRTSAMSSDDENGDDLQLDEQDDNDNDASDDGEAEVCTNAPKTAKGTSTNRGRNLQDYEQNGSYQHSESEEEAIVVTREEEEVDPEDEADFEREYAKMMAESFSDTRKFERKPQFDIPLPVRPKAREAGGANETTDAPAASSDGKMAFSLLTKKGNRQQTRTVELPSDSNFAVALINQRQAAKEEQQRIKNLVLNYDLRENEEHDGESHLTPLQENTNIYYLRTTGNDKTNSYHHHNRLDNKMAKERGGQRVRKLQLSDVDWYEHPGRRPPKIEASTVDVPDTSSSMAAASCGSMDGRPSGKPGMRRMAAGNRRMLSASSGSQGGRSRRRH</sequence>
<feature type="region of interest" description="Disordered" evidence="4">
    <location>
        <begin position="1172"/>
        <end position="1240"/>
    </location>
</feature>
<dbReference type="PANTHER" id="PTHR12839">
    <property type="entry name" value="NONSENSE-MEDIATED MRNA DECAY PROTEIN 2 UP-FRAMESHIFT SUPPRESSOR 2"/>
    <property type="match status" value="1"/>
</dbReference>
<feature type="compositionally biased region" description="Acidic residues" evidence="4">
    <location>
        <begin position="917"/>
        <end position="943"/>
    </location>
</feature>
<feature type="domain" description="MIF4G" evidence="5">
    <location>
        <begin position="668"/>
        <end position="875"/>
    </location>
</feature>
<comment type="caution">
    <text evidence="6">The sequence shown here is derived from an EMBL/GenBank/DDBJ whole genome shotgun (WGS) entry which is preliminary data.</text>
</comment>
<reference evidence="6" key="2">
    <citation type="submission" date="2023-05" db="EMBL/GenBank/DDBJ databases">
        <authorList>
            <consortium name="Lawrence Berkeley National Laboratory"/>
            <person name="Steindorff A."/>
            <person name="Hensen N."/>
            <person name="Bonometti L."/>
            <person name="Westerberg I."/>
            <person name="Brannstrom I.O."/>
            <person name="Guillou S."/>
            <person name="Cros-Aarteil S."/>
            <person name="Calhoun S."/>
            <person name="Haridas S."/>
            <person name="Kuo A."/>
            <person name="Mondo S."/>
            <person name="Pangilinan J."/>
            <person name="Riley R."/>
            <person name="Labutti K."/>
            <person name="Andreopoulos B."/>
            <person name="Lipzen A."/>
            <person name="Chen C."/>
            <person name="Yanf M."/>
            <person name="Daum C."/>
            <person name="Ng V."/>
            <person name="Clum A."/>
            <person name="Ohm R."/>
            <person name="Martin F."/>
            <person name="Silar P."/>
            <person name="Natvig D."/>
            <person name="Lalanne C."/>
            <person name="Gautier V."/>
            <person name="Ament-Velasquez S.L."/>
            <person name="Kruys A."/>
            <person name="Hutchinson M.I."/>
            <person name="Powell A.J."/>
            <person name="Barry K."/>
            <person name="Miller A.N."/>
            <person name="Grigoriev I.V."/>
            <person name="Debuchy R."/>
            <person name="Gladieux P."/>
            <person name="Thoren M.H."/>
            <person name="Johannesson H."/>
        </authorList>
    </citation>
    <scope>NUCLEOTIDE SEQUENCE</scope>
    <source>
        <strain evidence="6">PSN309</strain>
    </source>
</reference>
<dbReference type="SMART" id="SM00543">
    <property type="entry name" value="MIF4G"/>
    <property type="match status" value="2"/>
</dbReference>
<name>A0AAN7AP50_9PEZI</name>
<dbReference type="GO" id="GO:0003723">
    <property type="term" value="F:RNA binding"/>
    <property type="evidence" value="ECO:0007669"/>
    <property type="project" value="InterPro"/>
</dbReference>
<evidence type="ECO:0000313" key="6">
    <source>
        <dbReference type="EMBL" id="KAK4193914.1"/>
    </source>
</evidence>
<dbReference type="GO" id="GO:0035145">
    <property type="term" value="C:exon-exon junction complex"/>
    <property type="evidence" value="ECO:0007669"/>
    <property type="project" value="TreeGrafter"/>
</dbReference>
<dbReference type="Gene3D" id="1.25.40.180">
    <property type="match status" value="3"/>
</dbReference>
<dbReference type="EMBL" id="MU864350">
    <property type="protein sequence ID" value="KAK4193914.1"/>
    <property type="molecule type" value="Genomic_DNA"/>
</dbReference>
<dbReference type="Pfam" id="PF02854">
    <property type="entry name" value="MIF4G"/>
    <property type="match status" value="2"/>
</dbReference>
<dbReference type="FunFam" id="1.25.40.180:FF:000037">
    <property type="entry name" value="Nonsense-mediated mRNA decay factor (Upf2)"/>
    <property type="match status" value="1"/>
</dbReference>
<dbReference type="AlphaFoldDB" id="A0AAN7AP50"/>
<dbReference type="InterPro" id="IPR007193">
    <property type="entry name" value="Upf2/Nmd2_C"/>
</dbReference>